<proteinExistence type="predicted"/>
<evidence type="ECO:0000313" key="2">
    <source>
        <dbReference type="Proteomes" id="UP000653343"/>
    </source>
</evidence>
<keyword evidence="2" id="KW-1185">Reference proteome</keyword>
<sequence length="125" mass="14279">MPQTARMIVQLRQQQGRDRADWLVRCALAGEPGLFWNAENYLSFGTPPVTNHICHWGEQDRLVRCADPPWMLKAAEFVKTLGYEVNVVDVTNFDEALQRAERLRTILRKVSYATEESSESGKRAA</sequence>
<reference evidence="2" key="1">
    <citation type="journal article" date="2019" name="Int. J. Syst. Evol. Microbiol.">
        <title>The Global Catalogue of Microorganisms (GCM) 10K type strain sequencing project: providing services to taxonomists for standard genome sequencing and annotation.</title>
        <authorList>
            <consortium name="The Broad Institute Genomics Platform"/>
            <consortium name="The Broad Institute Genome Sequencing Center for Infectious Disease"/>
            <person name="Wu L."/>
            <person name="Ma J."/>
        </authorList>
    </citation>
    <scope>NUCLEOTIDE SEQUENCE [LARGE SCALE GENOMIC DNA]</scope>
    <source>
        <strain evidence="2">KCTC 23917</strain>
    </source>
</reference>
<evidence type="ECO:0000313" key="1">
    <source>
        <dbReference type="EMBL" id="GGX53099.1"/>
    </source>
</evidence>
<protein>
    <submittedName>
        <fullName evidence="1">Uncharacterized protein</fullName>
    </submittedName>
</protein>
<gene>
    <name evidence="1" type="ORF">GCM10010946_34610</name>
</gene>
<organism evidence="1 2">
    <name type="scientific">Undibacterium squillarum</name>
    <dbReference type="NCBI Taxonomy" id="1131567"/>
    <lineage>
        <taxon>Bacteria</taxon>
        <taxon>Pseudomonadati</taxon>
        <taxon>Pseudomonadota</taxon>
        <taxon>Betaproteobacteria</taxon>
        <taxon>Burkholderiales</taxon>
        <taxon>Oxalobacteraceae</taxon>
        <taxon>Undibacterium</taxon>
    </lineage>
</organism>
<dbReference type="Proteomes" id="UP000653343">
    <property type="component" value="Unassembled WGS sequence"/>
</dbReference>
<dbReference type="EMBL" id="BMYU01000012">
    <property type="protein sequence ID" value="GGX53099.1"/>
    <property type="molecule type" value="Genomic_DNA"/>
</dbReference>
<name>A0ABQ2Y2K4_9BURK</name>
<accession>A0ABQ2Y2K4</accession>
<comment type="caution">
    <text evidence="1">The sequence shown here is derived from an EMBL/GenBank/DDBJ whole genome shotgun (WGS) entry which is preliminary data.</text>
</comment>